<evidence type="ECO:0000256" key="4">
    <source>
        <dbReference type="ARBA" id="ARBA00022741"/>
    </source>
</evidence>
<proteinExistence type="predicted"/>
<dbReference type="PANTHER" id="PTHR43033">
    <property type="entry name" value="TRNA(ILE)-LYSIDINE SYNTHASE-RELATED"/>
    <property type="match status" value="1"/>
</dbReference>
<evidence type="ECO:0000259" key="7">
    <source>
        <dbReference type="Pfam" id="PF01171"/>
    </source>
</evidence>
<feature type="domain" description="tRNA(Ile)-lysidine/2-thiocytidine synthase N-terminal" evidence="7">
    <location>
        <begin position="4"/>
        <end position="154"/>
    </location>
</feature>
<evidence type="ECO:0000256" key="5">
    <source>
        <dbReference type="ARBA" id="ARBA00022840"/>
    </source>
</evidence>
<reference evidence="8" key="1">
    <citation type="submission" date="2016-10" db="EMBL/GenBank/DDBJ databases">
        <authorList>
            <person name="de Groot N.N."/>
        </authorList>
    </citation>
    <scope>NUCLEOTIDE SEQUENCE</scope>
</reference>
<name>A0A1W1ELL8_9ZZZZ</name>
<accession>A0A1W1ELL8</accession>
<dbReference type="GO" id="GO:0005524">
    <property type="term" value="F:ATP binding"/>
    <property type="evidence" value="ECO:0007669"/>
    <property type="project" value="UniProtKB-KW"/>
</dbReference>
<dbReference type="SUPFAM" id="SSF52402">
    <property type="entry name" value="Adenine nucleotide alpha hydrolases-like"/>
    <property type="match status" value="1"/>
</dbReference>
<keyword evidence="4" id="KW-0547">Nucleotide-binding</keyword>
<protein>
    <recommendedName>
        <fullName evidence="1">tRNA(Ile)-lysidine synthetase</fullName>
        <ecNumber evidence="1">6.3.4.19</ecNumber>
    </recommendedName>
</protein>
<dbReference type="NCBIfam" id="TIGR02432">
    <property type="entry name" value="lysidine_TilS_N"/>
    <property type="match status" value="1"/>
</dbReference>
<dbReference type="Pfam" id="PF01171">
    <property type="entry name" value="ATP_bind_3"/>
    <property type="match status" value="1"/>
</dbReference>
<dbReference type="InterPro" id="IPR012094">
    <property type="entry name" value="tRNA_Ile_lys_synt"/>
</dbReference>
<evidence type="ECO:0000256" key="6">
    <source>
        <dbReference type="ARBA" id="ARBA00048539"/>
    </source>
</evidence>
<dbReference type="Gene3D" id="3.40.50.620">
    <property type="entry name" value="HUPs"/>
    <property type="match status" value="1"/>
</dbReference>
<evidence type="ECO:0000256" key="1">
    <source>
        <dbReference type="ARBA" id="ARBA00013267"/>
    </source>
</evidence>
<dbReference type="GO" id="GO:0032267">
    <property type="term" value="F:tRNA(Ile)-lysidine synthase activity"/>
    <property type="evidence" value="ECO:0007669"/>
    <property type="project" value="UniProtKB-EC"/>
</dbReference>
<sequence length="295" mass="35532">MHYNIDFDIALVNYQTRESSNDEESYAKELANRYFKKCYTLKSPRINSNFEKQARDIRYKFFDKLMQDYDNLIMGHQLNDQLEWMFMRLSKGAGVMELIGLEAISTRKDYQIIRPLLKTSKDELIEFLESNNYRYFVDSSNFSDKYERNRFREEFANSFIEKYRDGVVRSFDYLKIDKAQLLENFREIYRYRELIILRVENMKYKIKAIDITLKKLGYLLSNAQRNEIIKSNSIVVGGLWVIETQENLIFIAPYLKINMPKEYKELCRLEKIPSKIRPYCYKYSILLNQIRGKKC</sequence>
<organism evidence="8">
    <name type="scientific">hydrothermal vent metagenome</name>
    <dbReference type="NCBI Taxonomy" id="652676"/>
    <lineage>
        <taxon>unclassified sequences</taxon>
        <taxon>metagenomes</taxon>
        <taxon>ecological metagenomes</taxon>
    </lineage>
</organism>
<keyword evidence="3" id="KW-0819">tRNA processing</keyword>
<gene>
    <name evidence="8" type="ORF">MNB_SV-15-1228</name>
</gene>
<keyword evidence="5" id="KW-0067">ATP-binding</keyword>
<dbReference type="PANTHER" id="PTHR43033:SF1">
    <property type="entry name" value="TRNA(ILE)-LYSIDINE SYNTHASE-RELATED"/>
    <property type="match status" value="1"/>
</dbReference>
<dbReference type="InterPro" id="IPR014729">
    <property type="entry name" value="Rossmann-like_a/b/a_fold"/>
</dbReference>
<evidence type="ECO:0000313" key="8">
    <source>
        <dbReference type="EMBL" id="SHO81682.1"/>
    </source>
</evidence>
<dbReference type="EMBL" id="FRYL01000045">
    <property type="protein sequence ID" value="SHO81682.1"/>
    <property type="molecule type" value="Genomic_DNA"/>
</dbReference>
<dbReference type="AlphaFoldDB" id="A0A1W1ELL8"/>
<dbReference type="InterPro" id="IPR011063">
    <property type="entry name" value="TilS/TtcA_N"/>
</dbReference>
<dbReference type="EC" id="6.3.4.19" evidence="1"/>
<evidence type="ECO:0000256" key="2">
    <source>
        <dbReference type="ARBA" id="ARBA00022598"/>
    </source>
</evidence>
<evidence type="ECO:0000256" key="3">
    <source>
        <dbReference type="ARBA" id="ARBA00022694"/>
    </source>
</evidence>
<comment type="catalytic activity">
    <reaction evidence="6">
        <text>cytidine(34) in tRNA(Ile2) + L-lysine + ATP = lysidine(34) in tRNA(Ile2) + AMP + diphosphate + H(+)</text>
        <dbReference type="Rhea" id="RHEA:43744"/>
        <dbReference type="Rhea" id="RHEA-COMP:10625"/>
        <dbReference type="Rhea" id="RHEA-COMP:10670"/>
        <dbReference type="ChEBI" id="CHEBI:15378"/>
        <dbReference type="ChEBI" id="CHEBI:30616"/>
        <dbReference type="ChEBI" id="CHEBI:32551"/>
        <dbReference type="ChEBI" id="CHEBI:33019"/>
        <dbReference type="ChEBI" id="CHEBI:82748"/>
        <dbReference type="ChEBI" id="CHEBI:83665"/>
        <dbReference type="ChEBI" id="CHEBI:456215"/>
        <dbReference type="EC" id="6.3.4.19"/>
    </reaction>
</comment>
<keyword evidence="2 8" id="KW-0436">Ligase</keyword>
<dbReference type="InterPro" id="IPR012795">
    <property type="entry name" value="tRNA_Ile_lys_synt_N"/>
</dbReference>
<dbReference type="GO" id="GO:0008033">
    <property type="term" value="P:tRNA processing"/>
    <property type="evidence" value="ECO:0007669"/>
    <property type="project" value="UniProtKB-KW"/>
</dbReference>
<dbReference type="CDD" id="cd01992">
    <property type="entry name" value="TilS_N"/>
    <property type="match status" value="1"/>
</dbReference>